<dbReference type="EMBL" id="CAVMJV010000123">
    <property type="protein sequence ID" value="CAK5106782.1"/>
    <property type="molecule type" value="Genomic_DNA"/>
</dbReference>
<gene>
    <name evidence="1" type="ORF">MENTE1834_LOCUS43545</name>
</gene>
<sequence>MLVAALQCKVDIGPRDSWTRLEKFDVPRQKGGIDCGVYSLLYARFGMANKPLNFSQQEISSYRRLFCQKLTAAIDFQR</sequence>
<protein>
    <submittedName>
        <fullName evidence="1">Uncharacterized protein</fullName>
    </submittedName>
</protein>
<name>A0ACB1AVA2_MELEN</name>
<comment type="caution">
    <text evidence="1">The sequence shown here is derived from an EMBL/GenBank/DDBJ whole genome shotgun (WGS) entry which is preliminary data.</text>
</comment>
<evidence type="ECO:0000313" key="2">
    <source>
        <dbReference type="Proteomes" id="UP001497535"/>
    </source>
</evidence>
<reference evidence="1" key="1">
    <citation type="submission" date="2023-11" db="EMBL/GenBank/DDBJ databases">
        <authorList>
            <person name="Poullet M."/>
        </authorList>
    </citation>
    <scope>NUCLEOTIDE SEQUENCE</scope>
    <source>
        <strain evidence="1">E1834</strain>
    </source>
</reference>
<evidence type="ECO:0000313" key="1">
    <source>
        <dbReference type="EMBL" id="CAK5106782.1"/>
    </source>
</evidence>
<keyword evidence="2" id="KW-1185">Reference proteome</keyword>
<accession>A0ACB1AVA2</accession>
<proteinExistence type="predicted"/>
<organism evidence="1 2">
    <name type="scientific">Meloidogyne enterolobii</name>
    <name type="common">Root-knot nematode worm</name>
    <name type="synonym">Meloidogyne mayaguensis</name>
    <dbReference type="NCBI Taxonomy" id="390850"/>
    <lineage>
        <taxon>Eukaryota</taxon>
        <taxon>Metazoa</taxon>
        <taxon>Ecdysozoa</taxon>
        <taxon>Nematoda</taxon>
        <taxon>Chromadorea</taxon>
        <taxon>Rhabditida</taxon>
        <taxon>Tylenchina</taxon>
        <taxon>Tylenchomorpha</taxon>
        <taxon>Tylenchoidea</taxon>
        <taxon>Meloidogynidae</taxon>
        <taxon>Meloidogyninae</taxon>
        <taxon>Meloidogyne</taxon>
    </lineage>
</organism>
<dbReference type="Proteomes" id="UP001497535">
    <property type="component" value="Unassembled WGS sequence"/>
</dbReference>